<protein>
    <submittedName>
        <fullName evidence="1">VOC family protein</fullName>
    </submittedName>
</protein>
<reference evidence="1" key="1">
    <citation type="submission" date="2024-09" db="EMBL/GenBank/DDBJ databases">
        <authorList>
            <person name="Liu J."/>
        </authorList>
    </citation>
    <scope>NUCLEOTIDE SEQUENCE</scope>
    <source>
        <strain evidence="1">NBU2967</strain>
    </source>
</reference>
<organism evidence="1 2">
    <name type="scientific">Meishania litoralis</name>
    <dbReference type="NCBI Taxonomy" id="3434685"/>
    <lineage>
        <taxon>Bacteria</taxon>
        <taxon>Pseudomonadati</taxon>
        <taxon>Bacteroidota</taxon>
        <taxon>Flavobacteriia</taxon>
        <taxon>Flavobacteriales</taxon>
        <taxon>Flavobacteriaceae</taxon>
        <taxon>Meishania</taxon>
    </lineage>
</organism>
<proteinExistence type="predicted"/>
<accession>A0ACC7LJ13</accession>
<evidence type="ECO:0000313" key="1">
    <source>
        <dbReference type="EMBL" id="MFH6601922.1"/>
    </source>
</evidence>
<evidence type="ECO:0000313" key="2">
    <source>
        <dbReference type="Proteomes" id="UP001595191"/>
    </source>
</evidence>
<keyword evidence="2" id="KW-1185">Reference proteome</keyword>
<dbReference type="EMBL" id="JBHFPV010000001">
    <property type="protein sequence ID" value="MFH6601922.1"/>
    <property type="molecule type" value="Genomic_DNA"/>
</dbReference>
<dbReference type="Proteomes" id="UP001595191">
    <property type="component" value="Unassembled WGS sequence"/>
</dbReference>
<name>A0ACC7LJ13_9FLAO</name>
<gene>
    <name evidence="1" type="ORF">ACEZ3G_00425</name>
</gene>
<sequence>MSEFEINGLDHVAIRVKNLEAAIGWYENVLGLKVCKLAKWGESPIFMLAGKTGVALFSAGLNDTELDPLSKNVGIDHYAFNVTRENFIKAKMRYDKLDIDYEFKDHFYFHSIYTKDRDGHTVELTTLVVDEKSFYLSE</sequence>
<comment type="caution">
    <text evidence="1">The sequence shown here is derived from an EMBL/GenBank/DDBJ whole genome shotgun (WGS) entry which is preliminary data.</text>
</comment>